<dbReference type="STRING" id="27342.A0A0H2RD93"/>
<evidence type="ECO:0000256" key="3">
    <source>
        <dbReference type="PROSITE-ProRule" id="PRU00221"/>
    </source>
</evidence>
<dbReference type="InterPro" id="IPR020472">
    <property type="entry name" value="WD40_PAC1"/>
</dbReference>
<name>A0A0H2RD93_9AGAM</name>
<dbReference type="Proteomes" id="UP000053477">
    <property type="component" value="Unassembled WGS sequence"/>
</dbReference>
<evidence type="ECO:0000256" key="1">
    <source>
        <dbReference type="ARBA" id="ARBA00022574"/>
    </source>
</evidence>
<evidence type="ECO:0000313" key="4">
    <source>
        <dbReference type="EMBL" id="KLO09472.1"/>
    </source>
</evidence>
<dbReference type="InterPro" id="IPR015943">
    <property type="entry name" value="WD40/YVTN_repeat-like_dom_sf"/>
</dbReference>
<dbReference type="EMBL" id="KQ086054">
    <property type="protein sequence ID" value="KLO09472.1"/>
    <property type="molecule type" value="Genomic_DNA"/>
</dbReference>
<protein>
    <submittedName>
        <fullName evidence="4">WD40 repeat-like protein</fullName>
    </submittedName>
</protein>
<reference evidence="4 5" key="1">
    <citation type="submission" date="2015-04" db="EMBL/GenBank/DDBJ databases">
        <title>Complete genome sequence of Schizopora paradoxa KUC8140, a cosmopolitan wood degrader in East Asia.</title>
        <authorList>
            <consortium name="DOE Joint Genome Institute"/>
            <person name="Min B."/>
            <person name="Park H."/>
            <person name="Jang Y."/>
            <person name="Kim J.-J."/>
            <person name="Kim K.H."/>
            <person name="Pangilinan J."/>
            <person name="Lipzen A."/>
            <person name="Riley R."/>
            <person name="Grigoriev I.V."/>
            <person name="Spatafora J.W."/>
            <person name="Choi I.-G."/>
        </authorList>
    </citation>
    <scope>NUCLEOTIDE SEQUENCE [LARGE SCALE GENOMIC DNA]</scope>
    <source>
        <strain evidence="4 5">KUC8140</strain>
    </source>
</reference>
<dbReference type="Pfam" id="PF00400">
    <property type="entry name" value="WD40"/>
    <property type="match status" value="2"/>
</dbReference>
<dbReference type="InParanoid" id="A0A0H2RD93"/>
<feature type="non-terminal residue" evidence="4">
    <location>
        <position position="178"/>
    </location>
</feature>
<sequence length="178" mass="19658">VASVAFSPDGKYIVSGSGDDTLRIWDADTGRAVGEPLEGHTDYPLKGHTDGVFAVAYSPDGNHIVSGSYDNTLRIWDPQLGSAIHFTHKYSTQHRFCSTNDDASCLQKNSTKAKALDSDGWLRGHKGELIFWVPSEKRRGVQDMSLMTLPLAHPEHSVALDCTRMVLGEEWMKVKVSR</sequence>
<keyword evidence="2" id="KW-0677">Repeat</keyword>
<dbReference type="PROSITE" id="PS00678">
    <property type="entry name" value="WD_REPEATS_1"/>
    <property type="match status" value="1"/>
</dbReference>
<dbReference type="PRINTS" id="PR00320">
    <property type="entry name" value="GPROTEINBRPT"/>
</dbReference>
<keyword evidence="1 3" id="KW-0853">WD repeat</keyword>
<dbReference type="SUPFAM" id="SSF50978">
    <property type="entry name" value="WD40 repeat-like"/>
    <property type="match status" value="1"/>
</dbReference>
<dbReference type="SMART" id="SM00320">
    <property type="entry name" value="WD40"/>
    <property type="match status" value="2"/>
</dbReference>
<dbReference type="InterPro" id="IPR001680">
    <property type="entry name" value="WD40_rpt"/>
</dbReference>
<dbReference type="InterPro" id="IPR050349">
    <property type="entry name" value="WD_LIS1/nudF_dynein_reg"/>
</dbReference>
<dbReference type="InterPro" id="IPR019775">
    <property type="entry name" value="WD40_repeat_CS"/>
</dbReference>
<organism evidence="4 5">
    <name type="scientific">Schizopora paradoxa</name>
    <dbReference type="NCBI Taxonomy" id="27342"/>
    <lineage>
        <taxon>Eukaryota</taxon>
        <taxon>Fungi</taxon>
        <taxon>Dikarya</taxon>
        <taxon>Basidiomycota</taxon>
        <taxon>Agaricomycotina</taxon>
        <taxon>Agaricomycetes</taxon>
        <taxon>Hymenochaetales</taxon>
        <taxon>Schizoporaceae</taxon>
        <taxon>Schizopora</taxon>
    </lineage>
</organism>
<keyword evidence="5" id="KW-1185">Reference proteome</keyword>
<feature type="repeat" description="WD" evidence="3">
    <location>
        <begin position="45"/>
        <end position="86"/>
    </location>
</feature>
<feature type="non-terminal residue" evidence="4">
    <location>
        <position position="1"/>
    </location>
</feature>
<dbReference type="PANTHER" id="PTHR44129">
    <property type="entry name" value="WD REPEAT-CONTAINING PROTEIN POP1"/>
    <property type="match status" value="1"/>
</dbReference>
<dbReference type="PROSITE" id="PS50082">
    <property type="entry name" value="WD_REPEATS_2"/>
    <property type="match status" value="2"/>
</dbReference>
<gene>
    <name evidence="4" type="ORF">SCHPADRAFT_793604</name>
</gene>
<feature type="repeat" description="WD" evidence="3">
    <location>
        <begin position="1"/>
        <end position="35"/>
    </location>
</feature>
<dbReference type="PROSITE" id="PS50294">
    <property type="entry name" value="WD_REPEATS_REGION"/>
    <property type="match status" value="2"/>
</dbReference>
<accession>A0A0H2RD93</accession>
<evidence type="ECO:0000256" key="2">
    <source>
        <dbReference type="ARBA" id="ARBA00022737"/>
    </source>
</evidence>
<dbReference type="OrthoDB" id="6262491at2759"/>
<dbReference type="AlphaFoldDB" id="A0A0H2RD93"/>
<proteinExistence type="predicted"/>
<dbReference type="InterPro" id="IPR036322">
    <property type="entry name" value="WD40_repeat_dom_sf"/>
</dbReference>
<dbReference type="Gene3D" id="2.130.10.10">
    <property type="entry name" value="YVTN repeat-like/Quinoprotein amine dehydrogenase"/>
    <property type="match status" value="2"/>
</dbReference>
<evidence type="ECO:0000313" key="5">
    <source>
        <dbReference type="Proteomes" id="UP000053477"/>
    </source>
</evidence>